<evidence type="ECO:0000313" key="2">
    <source>
        <dbReference type="EMBL" id="KAJ4468856.1"/>
    </source>
</evidence>
<comment type="caution">
    <text evidence="2">The sequence shown here is derived from an EMBL/GenBank/DDBJ whole genome shotgun (WGS) entry which is preliminary data.</text>
</comment>
<dbReference type="EMBL" id="JAOTPV010000034">
    <property type="protein sequence ID" value="KAJ4468856.1"/>
    <property type="molecule type" value="Genomic_DNA"/>
</dbReference>
<accession>A0A9W9DG49</accession>
<organism evidence="2 3">
    <name type="scientific">Lentinula aciculospora</name>
    <dbReference type="NCBI Taxonomy" id="153920"/>
    <lineage>
        <taxon>Eukaryota</taxon>
        <taxon>Fungi</taxon>
        <taxon>Dikarya</taxon>
        <taxon>Basidiomycota</taxon>
        <taxon>Agaricomycotina</taxon>
        <taxon>Agaricomycetes</taxon>
        <taxon>Agaricomycetidae</taxon>
        <taxon>Agaricales</taxon>
        <taxon>Marasmiineae</taxon>
        <taxon>Omphalotaceae</taxon>
        <taxon>Lentinula</taxon>
    </lineage>
</organism>
<feature type="non-terminal residue" evidence="2">
    <location>
        <position position="273"/>
    </location>
</feature>
<proteinExistence type="predicted"/>
<dbReference type="Proteomes" id="UP001150266">
    <property type="component" value="Unassembled WGS sequence"/>
</dbReference>
<feature type="compositionally biased region" description="Low complexity" evidence="1">
    <location>
        <begin position="134"/>
        <end position="143"/>
    </location>
</feature>
<gene>
    <name evidence="2" type="ORF">J3R30DRAFT_3304473</name>
</gene>
<dbReference type="OrthoDB" id="3233731at2759"/>
<evidence type="ECO:0000256" key="1">
    <source>
        <dbReference type="SAM" id="MobiDB-lite"/>
    </source>
</evidence>
<name>A0A9W9DG49_9AGAR</name>
<protein>
    <submittedName>
        <fullName evidence="2">Uncharacterized protein</fullName>
    </submittedName>
</protein>
<feature type="region of interest" description="Disordered" evidence="1">
    <location>
        <begin position="105"/>
        <end position="153"/>
    </location>
</feature>
<evidence type="ECO:0000313" key="3">
    <source>
        <dbReference type="Proteomes" id="UP001150266"/>
    </source>
</evidence>
<reference evidence="2" key="1">
    <citation type="submission" date="2022-08" db="EMBL/GenBank/DDBJ databases">
        <title>A Global Phylogenomic Analysis of the Shiitake Genus Lentinula.</title>
        <authorList>
            <consortium name="DOE Joint Genome Institute"/>
            <person name="Sierra-Patev S."/>
            <person name="Min B."/>
            <person name="Naranjo-Ortiz M."/>
            <person name="Looney B."/>
            <person name="Konkel Z."/>
            <person name="Slot J.C."/>
            <person name="Sakamoto Y."/>
            <person name="Steenwyk J.L."/>
            <person name="Rokas A."/>
            <person name="Carro J."/>
            <person name="Camarero S."/>
            <person name="Ferreira P."/>
            <person name="Molpeceres G."/>
            <person name="Ruiz-Duenas F.J."/>
            <person name="Serrano A."/>
            <person name="Henrissat B."/>
            <person name="Drula E."/>
            <person name="Hughes K.W."/>
            <person name="Mata J.L."/>
            <person name="Ishikawa N.K."/>
            <person name="Vargas-Isla R."/>
            <person name="Ushijima S."/>
            <person name="Smith C.A."/>
            <person name="Ahrendt S."/>
            <person name="Andreopoulos W."/>
            <person name="He G."/>
            <person name="Labutti K."/>
            <person name="Lipzen A."/>
            <person name="Ng V."/>
            <person name="Riley R."/>
            <person name="Sandor L."/>
            <person name="Barry K."/>
            <person name="Martinez A.T."/>
            <person name="Xiao Y."/>
            <person name="Gibbons J.G."/>
            <person name="Terashima K."/>
            <person name="Grigoriev I.V."/>
            <person name="Hibbett D.S."/>
        </authorList>
    </citation>
    <scope>NUCLEOTIDE SEQUENCE</scope>
    <source>
        <strain evidence="2">JLM2183</strain>
    </source>
</reference>
<dbReference type="AlphaFoldDB" id="A0A9W9DG49"/>
<keyword evidence="3" id="KW-1185">Reference proteome</keyword>
<sequence length="273" mass="29627">MRNTSVALPVPPLNIVLPLPNTPSPTKPIFSLEDPVLRAPHRRRRSSTFAAIKNWALAVQPGSPAPISPHSSISISPGLKSRRSSISAARDFASGLKRIKSLGMLKRNRRKSVSAMATEPREAASRLRSHTRSKSALASAQKKSSTHPPLPPTLASELLLRQFTDGGSLERHAKRVMEEQAREAAPAGFRKGNVLPVGTLYRDEKGMLWQDEDEWLEREALLSPGTPDSPAREWITFNTTGNVNLSPVLPGMALGVSVGSESEERRGSLASVT</sequence>